<feature type="region of interest" description="Disordered" evidence="6">
    <location>
        <begin position="288"/>
        <end position="333"/>
    </location>
</feature>
<evidence type="ECO:0000256" key="6">
    <source>
        <dbReference type="SAM" id="MobiDB-lite"/>
    </source>
</evidence>
<accession>A0AA36CV50</accession>
<keyword evidence="2" id="KW-0964">Secreted</keyword>
<evidence type="ECO:0000313" key="9">
    <source>
        <dbReference type="Proteomes" id="UP001177023"/>
    </source>
</evidence>
<evidence type="ECO:0000256" key="3">
    <source>
        <dbReference type="ARBA" id="ARBA00022729"/>
    </source>
</evidence>
<evidence type="ECO:0008006" key="10">
    <source>
        <dbReference type="Google" id="ProtNLM"/>
    </source>
</evidence>
<keyword evidence="4" id="KW-0677">Repeat</keyword>
<dbReference type="InterPro" id="IPR000884">
    <property type="entry name" value="TSP1_rpt"/>
</dbReference>
<dbReference type="SMART" id="SM00209">
    <property type="entry name" value="TSP1"/>
    <property type="match status" value="7"/>
</dbReference>
<gene>
    <name evidence="8" type="ORF">MSPICULIGERA_LOCUS13251</name>
</gene>
<keyword evidence="3 7" id="KW-0732">Signal</keyword>
<comment type="caution">
    <text evidence="8">The sequence shown here is derived from an EMBL/GenBank/DDBJ whole genome shotgun (WGS) entry which is preliminary data.</text>
</comment>
<keyword evidence="5" id="KW-1015">Disulfide bond</keyword>
<dbReference type="AlphaFoldDB" id="A0AA36CV50"/>
<dbReference type="FunFam" id="2.20.100.10:FF:000001">
    <property type="entry name" value="semaphorin-5A isoform X1"/>
    <property type="match status" value="1"/>
</dbReference>
<keyword evidence="9" id="KW-1185">Reference proteome</keyword>
<dbReference type="InterPro" id="IPR036383">
    <property type="entry name" value="TSP1_rpt_sf"/>
</dbReference>
<dbReference type="PANTHER" id="PTHR22906:SF43">
    <property type="entry name" value="PROPERDIN"/>
    <property type="match status" value="1"/>
</dbReference>
<feature type="compositionally biased region" description="Basic and acidic residues" evidence="6">
    <location>
        <begin position="143"/>
        <end position="160"/>
    </location>
</feature>
<feature type="non-terminal residue" evidence="8">
    <location>
        <position position="717"/>
    </location>
</feature>
<name>A0AA36CV50_9BILA</name>
<feature type="compositionally biased region" description="Pro residues" evidence="6">
    <location>
        <begin position="305"/>
        <end position="316"/>
    </location>
</feature>
<feature type="chain" id="PRO_5041337923" description="Apple domain-containing protein" evidence="7">
    <location>
        <begin position="18"/>
        <end position="717"/>
    </location>
</feature>
<evidence type="ECO:0000256" key="7">
    <source>
        <dbReference type="SAM" id="SignalP"/>
    </source>
</evidence>
<feature type="region of interest" description="Disordered" evidence="6">
    <location>
        <begin position="132"/>
        <end position="161"/>
    </location>
</feature>
<dbReference type="PROSITE" id="PS50092">
    <property type="entry name" value="TSP1"/>
    <property type="match status" value="7"/>
</dbReference>
<dbReference type="Pfam" id="PF00090">
    <property type="entry name" value="TSP_1"/>
    <property type="match status" value="7"/>
</dbReference>
<evidence type="ECO:0000256" key="2">
    <source>
        <dbReference type="ARBA" id="ARBA00022525"/>
    </source>
</evidence>
<comment type="subcellular location">
    <subcellularLocation>
        <location evidence="1">Secreted</location>
    </subcellularLocation>
</comment>
<dbReference type="SUPFAM" id="SSF82895">
    <property type="entry name" value="TSP-1 type 1 repeat"/>
    <property type="match status" value="7"/>
</dbReference>
<evidence type="ECO:0000256" key="5">
    <source>
        <dbReference type="ARBA" id="ARBA00023157"/>
    </source>
</evidence>
<dbReference type="Proteomes" id="UP001177023">
    <property type="component" value="Unassembled WGS sequence"/>
</dbReference>
<dbReference type="PRINTS" id="PR01705">
    <property type="entry name" value="TSP1REPEAT"/>
</dbReference>
<sequence>MRELVACLLLLVAAAEAAKFSVSRGKNTTSKIEGLCARMHNNTALEGLDPSEMMKDTAYACQKKCVDMWPACSAVVYYYLHNDTKHHYCYLFEKNSVHDKVSLVEQKPENKKDLVRMLELVADCHQFDAHPPLAEDGIASSTDKVDRKKRQNGDEKDMKTAGDWTDWSECETGLGHAVRSQSCEYGRRIERRGCPARQPPQRYDPRQFQQPFAPQPPADPRQDPRYQQLPPQDPRLEDPRYLQQLAEHQRRLQEHQQQAQQVECFSNLGFFRVPRLPSARTMSVMRHPAQPNAQPCTGGRCKPRQQPPPPPPPPAPVTQAPVAQPYPTRYRPAAPPPPVCKGDGCKPRQQLQGQWHDWSEWSECSCTCGDGVKQRRRECNGNNCQGPDTEQAPCNMGPCQTWSEWCEWSDCKGSCGRGERTRTRFCFLGTKRCEGSDFEIEVCNAGPCPEWSEWEDWSTCSTSCGHGMQNRQRTCLGGTHGDHACPGPRHEERPCDHGPCSTWAPWEEWGQCSASCGDGMKRRTRVCQYGTDCQGPAEETMFCYGPPCSSWTDWCEWSACSQRCGAGQRSRTRACLTSSGQESTDCMGPSHETVLCNEGECCNWSDWCPWSQCDKDCGTGQNFRTRVCQRNGVNDNTCECVGPDRETRECNTHVCQPQCAWTEWCAWSDCSTQSACEIGNQLRSRQCVGEPGCHCLGLAEESQQCRGNIPCSPKPPC</sequence>
<evidence type="ECO:0000313" key="8">
    <source>
        <dbReference type="EMBL" id="CAJ0574930.1"/>
    </source>
</evidence>
<dbReference type="EMBL" id="CATQJA010002634">
    <property type="protein sequence ID" value="CAJ0574930.1"/>
    <property type="molecule type" value="Genomic_DNA"/>
</dbReference>
<protein>
    <recommendedName>
        <fullName evidence="10">Apple domain-containing protein</fullName>
    </recommendedName>
</protein>
<feature type="region of interest" description="Disordered" evidence="6">
    <location>
        <begin position="192"/>
        <end position="236"/>
    </location>
</feature>
<dbReference type="InterPro" id="IPR052065">
    <property type="entry name" value="Compl_asym_regulator"/>
</dbReference>
<organism evidence="8 9">
    <name type="scientific">Mesorhabditis spiculigera</name>
    <dbReference type="NCBI Taxonomy" id="96644"/>
    <lineage>
        <taxon>Eukaryota</taxon>
        <taxon>Metazoa</taxon>
        <taxon>Ecdysozoa</taxon>
        <taxon>Nematoda</taxon>
        <taxon>Chromadorea</taxon>
        <taxon>Rhabditida</taxon>
        <taxon>Rhabditina</taxon>
        <taxon>Rhabditomorpha</taxon>
        <taxon>Rhabditoidea</taxon>
        <taxon>Rhabditidae</taxon>
        <taxon>Mesorhabditinae</taxon>
        <taxon>Mesorhabditis</taxon>
    </lineage>
</organism>
<feature type="signal peptide" evidence="7">
    <location>
        <begin position="1"/>
        <end position="17"/>
    </location>
</feature>
<evidence type="ECO:0000256" key="1">
    <source>
        <dbReference type="ARBA" id="ARBA00004613"/>
    </source>
</evidence>
<evidence type="ECO:0000256" key="4">
    <source>
        <dbReference type="ARBA" id="ARBA00022737"/>
    </source>
</evidence>
<dbReference type="Gene3D" id="2.20.100.10">
    <property type="entry name" value="Thrombospondin type-1 (TSP1) repeat"/>
    <property type="match status" value="6"/>
</dbReference>
<dbReference type="PANTHER" id="PTHR22906">
    <property type="entry name" value="PROPERDIN"/>
    <property type="match status" value="1"/>
</dbReference>
<feature type="compositionally biased region" description="Low complexity" evidence="6">
    <location>
        <begin position="317"/>
        <end position="332"/>
    </location>
</feature>
<proteinExistence type="predicted"/>
<reference evidence="8" key="1">
    <citation type="submission" date="2023-06" db="EMBL/GenBank/DDBJ databases">
        <authorList>
            <person name="Delattre M."/>
        </authorList>
    </citation>
    <scope>NUCLEOTIDE SEQUENCE</scope>
    <source>
        <strain evidence="8">AF72</strain>
    </source>
</reference>